<dbReference type="PROSITE" id="PS00126">
    <property type="entry name" value="PDEASE_I_1"/>
    <property type="match status" value="1"/>
</dbReference>
<protein>
    <recommendedName>
        <fullName evidence="9">Phosphodiesterase</fullName>
        <ecNumber evidence="9">3.1.4.-</ecNumber>
    </recommendedName>
</protein>
<dbReference type="AlphaFoldDB" id="A0A922CJG6"/>
<feature type="binding site" evidence="7">
    <location>
        <position position="227"/>
    </location>
    <ligand>
        <name>AMP</name>
        <dbReference type="ChEBI" id="CHEBI:456215"/>
    </ligand>
</feature>
<evidence type="ECO:0000256" key="1">
    <source>
        <dbReference type="ARBA" id="ARBA00000621"/>
    </source>
</evidence>
<keyword evidence="3 8" id="KW-0479">Metal-binding</keyword>
<comment type="similarity">
    <text evidence="5">Belongs to the cyclic nucleotide phosphodiesterase family. PDE7 subfamily.</text>
</comment>
<sequence length="821" mass="93399">MQQCGFCSLLSGLLRRAMCVGSRRGSTESYYRELGDQDTLKIEDKLSNVSNDSEYSQDDMLNSPCLSIYRIVEIESIVGRGVFTGRFLTMHKRRKKPLVTRSLSTERALLDDLQHGQVECILIQAAMWQFNAFTLETVSGGRCLPVLCVHLFQIYGLITHFKLDAAKTWKLFSLIEEGYHSTNPYHNSVHAADVTQAMHCFLQQKQIREHLEPLEIMASLLAAIAHDMDHPGVNQPFLIATSNHLAALYHNTSVLENHHWRSAISCLIQSGILDEMPEERSKLEQQISSLILATDITRQQEYLSRFKGHLDTNTLDMTNNEHRHLVLQIALKCADISNPCRPWDISRKWSMKVCEEFFRQGDYERRLNLPVTALCDRHNTSIPKIQTGFFQFVVTPLITEWDRFLRNDLSAQMLENLLYNKKKWEVLLEKELEVEIKTELPDHDLVIGIDEDESESYSETNSSDSSDLLLPPRRRPLAGKSAGLRGDLRNFSVPVTVNQNTISRDNSMSPSEYRSRAEHALMETELSEHPQLCVSGHIERSTASNVLSKEKLLSEPTIASIKAPIQKTRLNIVMTNRAYWKLVRQQTFPPQAPTARDQSLDRRPLYTSDENTLYHHHARTDLPDSVTKDKLDSLIKESKKDITDIDKNDPKVIDMKLYSDQLETEKSNAEELQSAAVIPINTEELSCQVQDVACAVPDSSDLEHNQRRRKSMPTDTLLYGPKEKKMREMTLALPQLLCRTISGKEGWSRRRGSAPAPVAPSELRGLAALGVIRHSVNGGRRKPNQISTCQQWLQKTTYSVQERAMHLPRRSSLPVEVMAGA</sequence>
<feature type="binding site" evidence="8">
    <location>
        <position position="335"/>
    </location>
    <ligand>
        <name>Zn(2+)</name>
        <dbReference type="ChEBI" id="CHEBI:29105"/>
        <label>1</label>
    </ligand>
</feature>
<name>A0A922CJG6_MANSE</name>
<comment type="cofactor">
    <cofactor evidence="9">
        <name>a divalent metal cation</name>
        <dbReference type="ChEBI" id="CHEBI:60240"/>
    </cofactor>
    <text evidence="9">Binds 2 divalent metal cations per subunit. Site 1 may preferentially bind zinc ions, while site 2 has a preference for magnesium and/or manganese ions.</text>
</comment>
<feature type="binding site" evidence="8">
    <location>
        <position position="227"/>
    </location>
    <ligand>
        <name>Zn(2+)</name>
        <dbReference type="ChEBI" id="CHEBI:29105"/>
        <label>1</label>
    </ligand>
</feature>
<organism evidence="13 14">
    <name type="scientific">Manduca sexta</name>
    <name type="common">Tobacco hawkmoth</name>
    <name type="synonym">Tobacco hornworm</name>
    <dbReference type="NCBI Taxonomy" id="7130"/>
    <lineage>
        <taxon>Eukaryota</taxon>
        <taxon>Metazoa</taxon>
        <taxon>Ecdysozoa</taxon>
        <taxon>Arthropoda</taxon>
        <taxon>Hexapoda</taxon>
        <taxon>Insecta</taxon>
        <taxon>Pterygota</taxon>
        <taxon>Neoptera</taxon>
        <taxon>Endopterygota</taxon>
        <taxon>Lepidoptera</taxon>
        <taxon>Glossata</taxon>
        <taxon>Ditrysia</taxon>
        <taxon>Bombycoidea</taxon>
        <taxon>Sphingidae</taxon>
        <taxon>Sphinginae</taxon>
        <taxon>Sphingini</taxon>
        <taxon>Manduca</taxon>
    </lineage>
</organism>
<comment type="caution">
    <text evidence="13">The sequence shown here is derived from an EMBL/GenBank/DDBJ whole genome shotgun (WGS) entry which is preliminary data.</text>
</comment>
<reference evidence="13" key="2">
    <citation type="submission" date="2020-12" db="EMBL/GenBank/DDBJ databases">
        <authorList>
            <person name="Kanost M."/>
        </authorList>
    </citation>
    <scope>NUCLEOTIDE SEQUENCE</scope>
</reference>
<comment type="catalytic activity">
    <reaction evidence="1">
        <text>3',5'-cyclic AMP + H2O = AMP + H(+)</text>
        <dbReference type="Rhea" id="RHEA:25277"/>
        <dbReference type="ChEBI" id="CHEBI:15377"/>
        <dbReference type="ChEBI" id="CHEBI:15378"/>
        <dbReference type="ChEBI" id="CHEBI:58165"/>
        <dbReference type="ChEBI" id="CHEBI:456215"/>
        <dbReference type="EC" id="3.1.4.53"/>
    </reaction>
</comment>
<feature type="binding site" evidence="8">
    <location>
        <position position="190"/>
    </location>
    <ligand>
        <name>Zn(2+)</name>
        <dbReference type="ChEBI" id="CHEBI:29105"/>
        <label>1</label>
    </ligand>
</feature>
<feature type="domain" description="PDEase" evidence="12">
    <location>
        <begin position="110"/>
        <end position="431"/>
    </location>
</feature>
<dbReference type="PANTHER" id="PTHR11347">
    <property type="entry name" value="CYCLIC NUCLEOTIDE PHOSPHODIESTERASE"/>
    <property type="match status" value="1"/>
</dbReference>
<dbReference type="OrthoDB" id="189220at2759"/>
<dbReference type="EC" id="3.1.4.-" evidence="9"/>
<evidence type="ECO:0000256" key="6">
    <source>
        <dbReference type="PIRSR" id="PIRSR623088-1"/>
    </source>
</evidence>
<dbReference type="SUPFAM" id="SSF109604">
    <property type="entry name" value="HD-domain/PDEase-like"/>
    <property type="match status" value="1"/>
</dbReference>
<accession>A0A922CJG6</accession>
<dbReference type="Pfam" id="PF00233">
    <property type="entry name" value="PDEase_I"/>
    <property type="match status" value="1"/>
</dbReference>
<evidence type="ECO:0000256" key="10">
    <source>
        <dbReference type="SAM" id="MobiDB-lite"/>
    </source>
</evidence>
<evidence type="ECO:0000256" key="2">
    <source>
        <dbReference type="ARBA" id="ARBA00004703"/>
    </source>
</evidence>
<keyword evidence="4 9" id="KW-0378">Hydrolase</keyword>
<feature type="binding site" evidence="8">
    <location>
        <position position="226"/>
    </location>
    <ligand>
        <name>Zn(2+)</name>
        <dbReference type="ChEBI" id="CHEBI:29105"/>
        <label>1</label>
    </ligand>
</feature>
<feature type="chain" id="PRO_5037617703" description="Phosphodiesterase" evidence="11">
    <location>
        <begin position="20"/>
        <end position="821"/>
    </location>
</feature>
<keyword evidence="14" id="KW-1185">Reference proteome</keyword>
<dbReference type="GO" id="GO:0004115">
    <property type="term" value="F:3',5'-cyclic-AMP phosphodiesterase activity"/>
    <property type="evidence" value="ECO:0007669"/>
    <property type="project" value="UniProtKB-EC"/>
</dbReference>
<dbReference type="InterPro" id="IPR023088">
    <property type="entry name" value="PDEase"/>
</dbReference>
<dbReference type="FunFam" id="1.10.1300.10:FF:000004">
    <property type="entry name" value="Phosphodiesterase"/>
    <property type="match status" value="1"/>
</dbReference>
<dbReference type="InterPro" id="IPR003607">
    <property type="entry name" value="HD/PDEase_dom"/>
</dbReference>
<keyword evidence="11" id="KW-0732">Signal</keyword>
<feature type="region of interest" description="Disordered" evidence="10">
    <location>
        <begin position="452"/>
        <end position="473"/>
    </location>
</feature>
<evidence type="ECO:0000256" key="9">
    <source>
        <dbReference type="RuleBase" id="RU363067"/>
    </source>
</evidence>
<evidence type="ECO:0000256" key="7">
    <source>
        <dbReference type="PIRSR" id="PIRSR623088-2"/>
    </source>
</evidence>
<reference evidence="13" key="1">
    <citation type="journal article" date="2016" name="Insect Biochem. Mol. Biol.">
        <title>Multifaceted biological insights from a draft genome sequence of the tobacco hornworm moth, Manduca sexta.</title>
        <authorList>
            <person name="Kanost M.R."/>
            <person name="Arrese E.L."/>
            <person name="Cao X."/>
            <person name="Chen Y.R."/>
            <person name="Chellapilla S."/>
            <person name="Goldsmith M.R."/>
            <person name="Grosse-Wilde E."/>
            <person name="Heckel D.G."/>
            <person name="Herndon N."/>
            <person name="Jiang H."/>
            <person name="Papanicolaou A."/>
            <person name="Qu J."/>
            <person name="Soulages J.L."/>
            <person name="Vogel H."/>
            <person name="Walters J."/>
            <person name="Waterhouse R.M."/>
            <person name="Ahn S.J."/>
            <person name="Almeida F.C."/>
            <person name="An C."/>
            <person name="Aqrawi P."/>
            <person name="Bretschneider A."/>
            <person name="Bryant W.B."/>
            <person name="Bucks S."/>
            <person name="Chao H."/>
            <person name="Chevignon G."/>
            <person name="Christen J.M."/>
            <person name="Clarke D.F."/>
            <person name="Dittmer N.T."/>
            <person name="Ferguson L.C.F."/>
            <person name="Garavelou S."/>
            <person name="Gordon K.H.J."/>
            <person name="Gunaratna R.T."/>
            <person name="Han Y."/>
            <person name="Hauser F."/>
            <person name="He Y."/>
            <person name="Heidel-Fischer H."/>
            <person name="Hirsh A."/>
            <person name="Hu Y."/>
            <person name="Jiang H."/>
            <person name="Kalra D."/>
            <person name="Klinner C."/>
            <person name="Konig C."/>
            <person name="Kovar C."/>
            <person name="Kroll A.R."/>
            <person name="Kuwar S.S."/>
            <person name="Lee S.L."/>
            <person name="Lehman R."/>
            <person name="Li K."/>
            <person name="Li Z."/>
            <person name="Liang H."/>
            <person name="Lovelace S."/>
            <person name="Lu Z."/>
            <person name="Mansfield J.H."/>
            <person name="McCulloch K.J."/>
            <person name="Mathew T."/>
            <person name="Morton B."/>
            <person name="Muzny D.M."/>
            <person name="Neunemann D."/>
            <person name="Ongeri F."/>
            <person name="Pauchet Y."/>
            <person name="Pu L.L."/>
            <person name="Pyrousis I."/>
            <person name="Rao X.J."/>
            <person name="Redding A."/>
            <person name="Roesel C."/>
            <person name="Sanchez-Gracia A."/>
            <person name="Schaack S."/>
            <person name="Shukla A."/>
            <person name="Tetreau G."/>
            <person name="Wang Y."/>
            <person name="Xiong G.H."/>
            <person name="Traut W."/>
            <person name="Walsh T.K."/>
            <person name="Worley K.C."/>
            <person name="Wu D."/>
            <person name="Wu W."/>
            <person name="Wu Y.Q."/>
            <person name="Zhang X."/>
            <person name="Zou Z."/>
            <person name="Zucker H."/>
            <person name="Briscoe A.D."/>
            <person name="Burmester T."/>
            <person name="Clem R.J."/>
            <person name="Feyereisen R."/>
            <person name="Grimmelikhuijzen C.J.P."/>
            <person name="Hamodrakas S.J."/>
            <person name="Hansson B.S."/>
            <person name="Huguet E."/>
            <person name="Jermiin L.S."/>
            <person name="Lan Q."/>
            <person name="Lehman H.K."/>
            <person name="Lorenzen M."/>
            <person name="Merzendorfer H."/>
            <person name="Michalopoulos I."/>
            <person name="Morton D.B."/>
            <person name="Muthukrishnan S."/>
            <person name="Oakeshott J.G."/>
            <person name="Palmer W."/>
            <person name="Park Y."/>
            <person name="Passarelli A.L."/>
            <person name="Rozas J."/>
            <person name="Schwartz L.M."/>
            <person name="Smith W."/>
            <person name="Southgate A."/>
            <person name="Vilcinskas A."/>
            <person name="Vogt R."/>
            <person name="Wang P."/>
            <person name="Werren J."/>
            <person name="Yu X.Q."/>
            <person name="Zhou J.J."/>
            <person name="Brown S.J."/>
            <person name="Scherer S.E."/>
            <person name="Richards S."/>
            <person name="Blissard G.W."/>
        </authorList>
    </citation>
    <scope>NUCLEOTIDE SEQUENCE</scope>
</reference>
<feature type="signal peptide" evidence="11">
    <location>
        <begin position="1"/>
        <end position="19"/>
    </location>
</feature>
<dbReference type="Proteomes" id="UP000791440">
    <property type="component" value="Unassembled WGS sequence"/>
</dbReference>
<feature type="compositionally biased region" description="Low complexity" evidence="10">
    <location>
        <begin position="457"/>
        <end position="471"/>
    </location>
</feature>
<dbReference type="PRINTS" id="PR00387">
    <property type="entry name" value="PDIESTERASE1"/>
</dbReference>
<dbReference type="InterPro" id="IPR036971">
    <property type="entry name" value="PDEase_catalytic_dom_sf"/>
</dbReference>
<evidence type="ECO:0000256" key="11">
    <source>
        <dbReference type="SAM" id="SignalP"/>
    </source>
</evidence>
<dbReference type="EMBL" id="JH668369">
    <property type="protein sequence ID" value="KAG6449165.1"/>
    <property type="molecule type" value="Genomic_DNA"/>
</dbReference>
<dbReference type="InterPro" id="IPR023174">
    <property type="entry name" value="PDEase_CS"/>
</dbReference>
<evidence type="ECO:0000313" key="14">
    <source>
        <dbReference type="Proteomes" id="UP000791440"/>
    </source>
</evidence>
<dbReference type="CDD" id="cd00077">
    <property type="entry name" value="HDc"/>
    <property type="match status" value="1"/>
</dbReference>
<evidence type="ECO:0000256" key="3">
    <source>
        <dbReference type="ARBA" id="ARBA00022723"/>
    </source>
</evidence>
<feature type="binding site" evidence="8">
    <location>
        <position position="227"/>
    </location>
    <ligand>
        <name>Zn(2+)</name>
        <dbReference type="ChEBI" id="CHEBI:29105"/>
        <label>2</label>
    </ligand>
</feature>
<dbReference type="GO" id="GO:0007165">
    <property type="term" value="P:signal transduction"/>
    <property type="evidence" value="ECO:0007669"/>
    <property type="project" value="InterPro"/>
</dbReference>
<dbReference type="SMART" id="SM00471">
    <property type="entry name" value="HDc"/>
    <property type="match status" value="1"/>
</dbReference>
<evidence type="ECO:0000256" key="8">
    <source>
        <dbReference type="PIRSR" id="PIRSR623088-3"/>
    </source>
</evidence>
<evidence type="ECO:0000313" key="13">
    <source>
        <dbReference type="EMBL" id="KAG6449165.1"/>
    </source>
</evidence>
<evidence type="ECO:0000259" key="12">
    <source>
        <dbReference type="PROSITE" id="PS51845"/>
    </source>
</evidence>
<proteinExistence type="inferred from homology"/>
<comment type="pathway">
    <text evidence="2">Purine metabolism; 3',5'-cyclic AMP degradation; AMP from 3',5'-cyclic AMP: step 1/1.</text>
</comment>
<dbReference type="GO" id="GO:0046872">
    <property type="term" value="F:metal ion binding"/>
    <property type="evidence" value="ECO:0007669"/>
    <property type="project" value="UniProtKB-KW"/>
</dbReference>
<feature type="active site" description="Proton donor" evidence="6">
    <location>
        <position position="186"/>
    </location>
</feature>
<dbReference type="PROSITE" id="PS51845">
    <property type="entry name" value="PDEASE_I_2"/>
    <property type="match status" value="1"/>
</dbReference>
<feature type="binding site" evidence="7">
    <location>
        <begin position="186"/>
        <end position="190"/>
    </location>
    <ligand>
        <name>AMP</name>
        <dbReference type="ChEBI" id="CHEBI:456215"/>
    </ligand>
</feature>
<feature type="binding site" evidence="7">
    <location>
        <position position="386"/>
    </location>
    <ligand>
        <name>AMP</name>
        <dbReference type="ChEBI" id="CHEBI:456215"/>
    </ligand>
</feature>
<evidence type="ECO:0000256" key="4">
    <source>
        <dbReference type="ARBA" id="ARBA00022801"/>
    </source>
</evidence>
<dbReference type="InterPro" id="IPR002073">
    <property type="entry name" value="PDEase_catalytic_dom"/>
</dbReference>
<gene>
    <name evidence="13" type="ORF">O3G_MSEX005893</name>
</gene>
<evidence type="ECO:0000256" key="5">
    <source>
        <dbReference type="ARBA" id="ARBA00061458"/>
    </source>
</evidence>
<dbReference type="Gene3D" id="1.10.1300.10">
    <property type="entry name" value="3'5'-cyclic nucleotide phosphodiesterase, catalytic domain"/>
    <property type="match status" value="1"/>
</dbReference>
<feature type="binding site" evidence="7">
    <location>
        <position position="335"/>
    </location>
    <ligand>
        <name>AMP</name>
        <dbReference type="ChEBI" id="CHEBI:456215"/>
    </ligand>
</feature>